<accession>A0A444VP05</accession>
<evidence type="ECO:0000313" key="2">
    <source>
        <dbReference type="EMBL" id="RYC52412.1"/>
    </source>
</evidence>
<reference evidence="2 3" key="1">
    <citation type="submission" date="2014-04" db="EMBL/GenBank/DDBJ databases">
        <title>Whole genome of Muricauda olearia.</title>
        <authorList>
            <person name="Zhang X.-H."/>
            <person name="Tang K."/>
        </authorList>
    </citation>
    <scope>NUCLEOTIDE SEQUENCE [LARGE SCALE GENOMIC DNA]</scope>
    <source>
        <strain evidence="2 3">Th120</strain>
    </source>
</reference>
<name>A0A444VP05_9FLAO</name>
<organism evidence="2 3">
    <name type="scientific">Flagellimonas olearia</name>
    <dbReference type="NCBI Taxonomy" id="552546"/>
    <lineage>
        <taxon>Bacteria</taxon>
        <taxon>Pseudomonadati</taxon>
        <taxon>Bacteroidota</taxon>
        <taxon>Flavobacteriia</taxon>
        <taxon>Flavobacteriales</taxon>
        <taxon>Flavobacteriaceae</taxon>
        <taxon>Flagellimonas</taxon>
    </lineage>
</organism>
<dbReference type="Proteomes" id="UP000290261">
    <property type="component" value="Unassembled WGS sequence"/>
</dbReference>
<dbReference type="Pfam" id="PF20409">
    <property type="entry name" value="SnoaL_5"/>
    <property type="match status" value="1"/>
</dbReference>
<dbReference type="Gene3D" id="3.10.450.50">
    <property type="match status" value="1"/>
</dbReference>
<gene>
    <name evidence="2" type="ORF">DN53_11085</name>
</gene>
<proteinExistence type="predicted"/>
<comment type="caution">
    <text evidence="2">The sequence shown here is derived from an EMBL/GenBank/DDBJ whole genome shotgun (WGS) entry which is preliminary data.</text>
</comment>
<evidence type="ECO:0000259" key="1">
    <source>
        <dbReference type="Pfam" id="PF20409"/>
    </source>
</evidence>
<dbReference type="AlphaFoldDB" id="A0A444VP05"/>
<dbReference type="EMBL" id="JJMP01000003">
    <property type="protein sequence ID" value="RYC52412.1"/>
    <property type="molecule type" value="Genomic_DNA"/>
</dbReference>
<sequence>MSTQEIADKLVAFCREGKFNEAYSLYAQDAVSVEMPGMPNEMTQGLDNILEGFKQWGESIQETHGGSVGDPVVVGNHFAVAMTSDVTFKDGNRMNMEEICLYQVGDGKIKKVSYHYDTSAMC</sequence>
<dbReference type="InterPro" id="IPR046860">
    <property type="entry name" value="SnoaL_5"/>
</dbReference>
<dbReference type="SUPFAM" id="SSF54427">
    <property type="entry name" value="NTF2-like"/>
    <property type="match status" value="1"/>
</dbReference>
<protein>
    <recommendedName>
        <fullName evidence="1">SnoaL-like domain-containing protein</fullName>
    </recommendedName>
</protein>
<keyword evidence="3" id="KW-1185">Reference proteome</keyword>
<dbReference type="RefSeq" id="WP_129653930.1">
    <property type="nucleotide sequence ID" value="NZ_ML142908.1"/>
</dbReference>
<dbReference type="InterPro" id="IPR032710">
    <property type="entry name" value="NTF2-like_dom_sf"/>
</dbReference>
<feature type="domain" description="SnoaL-like" evidence="1">
    <location>
        <begin position="1"/>
        <end position="115"/>
    </location>
</feature>
<evidence type="ECO:0000313" key="3">
    <source>
        <dbReference type="Proteomes" id="UP000290261"/>
    </source>
</evidence>